<dbReference type="Pfam" id="PF00248">
    <property type="entry name" value="Aldo_ket_red"/>
    <property type="match status" value="1"/>
</dbReference>
<evidence type="ECO:0000313" key="3">
    <source>
        <dbReference type="Proteomes" id="UP000008914"/>
    </source>
</evidence>
<dbReference type="InterPro" id="IPR018170">
    <property type="entry name" value="Aldo/ket_reductase_CS"/>
</dbReference>
<dbReference type="STRING" id="710696.Intca_1746"/>
<keyword evidence="3" id="KW-1185">Reference proteome</keyword>
<dbReference type="InterPro" id="IPR023210">
    <property type="entry name" value="NADP_OxRdtase_dom"/>
</dbReference>
<gene>
    <name evidence="2" type="ordered locus">Intca_1746</name>
</gene>
<dbReference type="GO" id="GO:0016491">
    <property type="term" value="F:oxidoreductase activity"/>
    <property type="evidence" value="ECO:0007669"/>
    <property type="project" value="InterPro"/>
</dbReference>
<dbReference type="InterPro" id="IPR036812">
    <property type="entry name" value="NAD(P)_OxRdtase_dom_sf"/>
</dbReference>
<evidence type="ECO:0000313" key="2">
    <source>
        <dbReference type="EMBL" id="ADU48259.1"/>
    </source>
</evidence>
<dbReference type="PROSITE" id="PS00062">
    <property type="entry name" value="ALDOKETO_REDUCTASE_2"/>
    <property type="match status" value="1"/>
</dbReference>
<evidence type="ECO:0000259" key="1">
    <source>
        <dbReference type="Pfam" id="PF00248"/>
    </source>
</evidence>
<feature type="domain" description="NADP-dependent oxidoreductase" evidence="1">
    <location>
        <begin position="14"/>
        <end position="309"/>
    </location>
</feature>
<organism evidence="2 3">
    <name type="scientific">Intrasporangium calvum (strain ATCC 23552 / DSM 43043 / JCM 3097 / NBRC 12989 / NCIMB 10167 / NRRL B-3866 / 7 KIP)</name>
    <dbReference type="NCBI Taxonomy" id="710696"/>
    <lineage>
        <taxon>Bacteria</taxon>
        <taxon>Bacillati</taxon>
        <taxon>Actinomycetota</taxon>
        <taxon>Actinomycetes</taxon>
        <taxon>Micrococcales</taxon>
        <taxon>Intrasporangiaceae</taxon>
        <taxon>Intrasporangium</taxon>
    </lineage>
</organism>
<dbReference type="PANTHER" id="PTHR43364">
    <property type="entry name" value="NADH-SPECIFIC METHYLGLYOXAL REDUCTASE-RELATED"/>
    <property type="match status" value="1"/>
</dbReference>
<dbReference type="OrthoDB" id="9768793at2"/>
<dbReference type="PANTHER" id="PTHR43364:SF18">
    <property type="entry name" value="OXIDOREDUCTASE"/>
    <property type="match status" value="1"/>
</dbReference>
<dbReference type="AlphaFoldDB" id="E6SA49"/>
<dbReference type="EMBL" id="CP002343">
    <property type="protein sequence ID" value="ADU48259.1"/>
    <property type="molecule type" value="Genomic_DNA"/>
</dbReference>
<dbReference type="HOGENOM" id="CLU_023205_2_0_11"/>
<proteinExistence type="predicted"/>
<accession>E6SA49</accession>
<name>E6SA49_INTC7</name>
<dbReference type="Proteomes" id="UP000008914">
    <property type="component" value="Chromosome"/>
</dbReference>
<protein>
    <submittedName>
        <fullName evidence="2">Aldo/keto reductase</fullName>
    </submittedName>
</protein>
<sequence length="313" mass="33752">MHRRVGSSGLRVTPLALGTMTWGNSVDRHEATDHVRAFLDAGCQLVDTAFGYGGGDAETCLGEILDQAVPRDDLVICTKAGIHRIADERRVDVSRRALMQQLDSSLQRLRTDHVDLWLVHTWSDEVPLAETLSALEWAVGTGRARYVGVSNYSGWQSARAFSLLEQARIPLVVNEIQYSLIERGAELEVLPAAESLGFGTLAWSPLGRGVLTGKYRSGVPAGSRATSPDFPAFAERFLDEHSMRVAEAVVMAARGLGVTATEVALAWVRDRPGVTAPVVGARTSAQLRTALASLELTLPPEIVEALDDVSTIG</sequence>
<dbReference type="InterPro" id="IPR020471">
    <property type="entry name" value="AKR"/>
</dbReference>
<dbReference type="Gene3D" id="3.20.20.100">
    <property type="entry name" value="NADP-dependent oxidoreductase domain"/>
    <property type="match status" value="1"/>
</dbReference>
<dbReference type="RefSeq" id="WP_013492574.1">
    <property type="nucleotide sequence ID" value="NC_014830.1"/>
</dbReference>
<dbReference type="InterPro" id="IPR050523">
    <property type="entry name" value="AKR_Detox_Biosynth"/>
</dbReference>
<dbReference type="KEGG" id="ica:Intca_1746"/>
<reference evidence="2 3" key="1">
    <citation type="journal article" date="2010" name="Stand. Genomic Sci.">
        <title>Complete genome sequence of Intrasporangium calvum type strain (7 KIP).</title>
        <authorList>
            <person name="Del Rio T.G."/>
            <person name="Chertkov O."/>
            <person name="Yasawong M."/>
            <person name="Lucas S."/>
            <person name="Deshpande S."/>
            <person name="Cheng J.F."/>
            <person name="Detter C."/>
            <person name="Tapia R."/>
            <person name="Han C."/>
            <person name="Goodwin L."/>
            <person name="Pitluck S."/>
            <person name="Liolios K."/>
            <person name="Ivanova N."/>
            <person name="Mavromatis K."/>
            <person name="Pati A."/>
            <person name="Chen A."/>
            <person name="Palaniappan K."/>
            <person name="Land M."/>
            <person name="Hauser L."/>
            <person name="Chang Y.J."/>
            <person name="Jeffries C.D."/>
            <person name="Rohde M."/>
            <person name="Pukall R."/>
            <person name="Sikorski J."/>
            <person name="Goker M."/>
            <person name="Woyke T."/>
            <person name="Bristow J."/>
            <person name="Eisen J.A."/>
            <person name="Markowitz V."/>
            <person name="Hugenholtz P."/>
            <person name="Kyrpides N.C."/>
            <person name="Klenk H.P."/>
            <person name="Lapidus A."/>
        </authorList>
    </citation>
    <scope>NUCLEOTIDE SEQUENCE [LARGE SCALE GENOMIC DNA]</scope>
    <source>
        <strain evidence="3">ATCC 23552 / DSM 43043 / JCM 3097 / NBRC 12989 / 7 KIP</strain>
    </source>
</reference>
<dbReference type="GO" id="GO:0005829">
    <property type="term" value="C:cytosol"/>
    <property type="evidence" value="ECO:0007669"/>
    <property type="project" value="TreeGrafter"/>
</dbReference>
<dbReference type="eggNOG" id="COG0667">
    <property type="taxonomic scope" value="Bacteria"/>
</dbReference>
<dbReference type="SUPFAM" id="SSF51430">
    <property type="entry name" value="NAD(P)-linked oxidoreductase"/>
    <property type="match status" value="1"/>
</dbReference>
<dbReference type="PRINTS" id="PR00069">
    <property type="entry name" value="ALDKETRDTASE"/>
</dbReference>